<protein>
    <submittedName>
        <fullName evidence="2">Ketosteroid isomerase-like protein</fullName>
    </submittedName>
</protein>
<comment type="caution">
    <text evidence="2">The sequence shown here is derived from an EMBL/GenBank/DDBJ whole genome shotgun (WGS) entry which is preliminary data.</text>
</comment>
<dbReference type="Pfam" id="PF12680">
    <property type="entry name" value="SnoaL_2"/>
    <property type="match status" value="1"/>
</dbReference>
<dbReference type="InterPro" id="IPR032710">
    <property type="entry name" value="NTF2-like_dom_sf"/>
</dbReference>
<dbReference type="Gene3D" id="3.10.450.50">
    <property type="match status" value="1"/>
</dbReference>
<sequence>MTAVHPNAETLRAIYANLDLIGEHLAEDAVLHPATRDVDPDAGPVRGAAAVVRWETELVAATGGTLVMDVQRITANDQFGTVLGTLRAVLGGREYADAFCGVWRFRDGRVVEHWENIHDPHGLRAALAQMRQ</sequence>
<organism evidence="2 3">
    <name type="scientific">Crossiella equi</name>
    <dbReference type="NCBI Taxonomy" id="130796"/>
    <lineage>
        <taxon>Bacteria</taxon>
        <taxon>Bacillati</taxon>
        <taxon>Actinomycetota</taxon>
        <taxon>Actinomycetes</taxon>
        <taxon>Pseudonocardiales</taxon>
        <taxon>Pseudonocardiaceae</taxon>
        <taxon>Crossiella</taxon>
    </lineage>
</organism>
<dbReference type="InterPro" id="IPR037401">
    <property type="entry name" value="SnoaL-like"/>
</dbReference>
<accession>A0ABS5ARA6</accession>
<evidence type="ECO:0000259" key="1">
    <source>
        <dbReference type="Pfam" id="PF12680"/>
    </source>
</evidence>
<keyword evidence="3" id="KW-1185">Reference proteome</keyword>
<gene>
    <name evidence="2" type="ORF">JOF53_007958</name>
</gene>
<proteinExistence type="predicted"/>
<feature type="domain" description="SnoaL-like" evidence="1">
    <location>
        <begin position="17"/>
        <end position="113"/>
    </location>
</feature>
<evidence type="ECO:0000313" key="3">
    <source>
        <dbReference type="Proteomes" id="UP001519363"/>
    </source>
</evidence>
<name>A0ABS5ARA6_9PSEU</name>
<evidence type="ECO:0000313" key="2">
    <source>
        <dbReference type="EMBL" id="MBP2479086.1"/>
    </source>
</evidence>
<dbReference type="EMBL" id="JAGIOO010000001">
    <property type="protein sequence ID" value="MBP2479086.1"/>
    <property type="molecule type" value="Genomic_DNA"/>
</dbReference>
<dbReference type="RefSeq" id="WP_158103645.1">
    <property type="nucleotide sequence ID" value="NZ_JAGIOO010000001.1"/>
</dbReference>
<dbReference type="SUPFAM" id="SSF54427">
    <property type="entry name" value="NTF2-like"/>
    <property type="match status" value="1"/>
</dbReference>
<dbReference type="Proteomes" id="UP001519363">
    <property type="component" value="Unassembled WGS sequence"/>
</dbReference>
<reference evidence="2 3" key="1">
    <citation type="submission" date="2021-03" db="EMBL/GenBank/DDBJ databases">
        <title>Sequencing the genomes of 1000 actinobacteria strains.</title>
        <authorList>
            <person name="Klenk H.-P."/>
        </authorList>
    </citation>
    <scope>NUCLEOTIDE SEQUENCE [LARGE SCALE GENOMIC DNA]</scope>
    <source>
        <strain evidence="2 3">DSM 44580</strain>
    </source>
</reference>